<dbReference type="EMBL" id="CADCTC010000058">
    <property type="protein sequence ID" value="CAA9228809.1"/>
    <property type="molecule type" value="Genomic_DNA"/>
</dbReference>
<dbReference type="InterPro" id="IPR000683">
    <property type="entry name" value="Gfo/Idh/MocA-like_OxRdtase_N"/>
</dbReference>
<evidence type="ECO:0000313" key="3">
    <source>
        <dbReference type="EMBL" id="CAA9228809.1"/>
    </source>
</evidence>
<protein>
    <recommendedName>
        <fullName evidence="4">Gfo/Idh/MocA family oxidoreductase</fullName>
    </recommendedName>
</protein>
<dbReference type="InterPro" id="IPR036291">
    <property type="entry name" value="NAD(P)-bd_dom_sf"/>
</dbReference>
<dbReference type="PANTHER" id="PTHR43249">
    <property type="entry name" value="UDP-N-ACETYL-2-AMINO-2-DEOXY-D-GLUCURONATE OXIDASE"/>
    <property type="match status" value="1"/>
</dbReference>
<sequence length="368" mass="40450">MERLRLLTVSYKGETMSQDAEPKPFRLGMIGAGNLASRRLYPVLHTIPNLLLAGVCDLDEEKARRNAQKFGGERAFSDHRRMLAEANLDGVVVCVGPDAHEALSIEIMEAGLPVYTEKPPAVTAAGARRVLETSRRTGKLCVTAFKKRYAPAYVKARNIVTGPDFGAPHLLSIDYASGAYRNNPQNPRTWFLLDFGIHIIDITRYLFGEVAEVFAWEREQTAYAVSLRFENGAVGTLSMTSHRDYAVSTEKVELTGGQGRMLTMSNSIELTYWQDKEIRAWHSPSFSTSGGDSLLETGFQPELAGFVEACRTGAVPPSSIESGYRTMELYEAIKRSAEAGGERVRVQSDLPVQQTAAAVGARQAVLAR</sequence>
<name>A0A6J4HP21_9CHLR</name>
<accession>A0A6J4HP21</accession>
<dbReference type="Gene3D" id="3.30.360.10">
    <property type="entry name" value="Dihydrodipicolinate Reductase, domain 2"/>
    <property type="match status" value="1"/>
</dbReference>
<gene>
    <name evidence="3" type="ORF">AVDCRST_MAG77-885</name>
</gene>
<dbReference type="InterPro" id="IPR052515">
    <property type="entry name" value="Gfo/Idh/MocA_Oxidoreductase"/>
</dbReference>
<dbReference type="GO" id="GO:0000166">
    <property type="term" value="F:nucleotide binding"/>
    <property type="evidence" value="ECO:0007669"/>
    <property type="project" value="InterPro"/>
</dbReference>
<dbReference type="Pfam" id="PF22725">
    <property type="entry name" value="GFO_IDH_MocA_C3"/>
    <property type="match status" value="1"/>
</dbReference>
<feature type="domain" description="Gfo/Idh/MocA-like oxidoreductase N-terminal" evidence="1">
    <location>
        <begin position="25"/>
        <end position="143"/>
    </location>
</feature>
<dbReference type="AlphaFoldDB" id="A0A6J4HP21"/>
<dbReference type="InterPro" id="IPR055170">
    <property type="entry name" value="GFO_IDH_MocA-like_dom"/>
</dbReference>
<dbReference type="SUPFAM" id="SSF51735">
    <property type="entry name" value="NAD(P)-binding Rossmann-fold domains"/>
    <property type="match status" value="1"/>
</dbReference>
<evidence type="ECO:0008006" key="4">
    <source>
        <dbReference type="Google" id="ProtNLM"/>
    </source>
</evidence>
<dbReference type="SUPFAM" id="SSF55347">
    <property type="entry name" value="Glyceraldehyde-3-phosphate dehydrogenase-like, C-terminal domain"/>
    <property type="match status" value="1"/>
</dbReference>
<reference evidence="3" key="1">
    <citation type="submission" date="2020-02" db="EMBL/GenBank/DDBJ databases">
        <authorList>
            <person name="Meier V. D."/>
        </authorList>
    </citation>
    <scope>NUCLEOTIDE SEQUENCE</scope>
    <source>
        <strain evidence="3">AVDCRST_MAG77</strain>
    </source>
</reference>
<evidence type="ECO:0000259" key="1">
    <source>
        <dbReference type="Pfam" id="PF01408"/>
    </source>
</evidence>
<dbReference type="Pfam" id="PF01408">
    <property type="entry name" value="GFO_IDH_MocA"/>
    <property type="match status" value="1"/>
</dbReference>
<dbReference type="Gene3D" id="3.40.50.720">
    <property type="entry name" value="NAD(P)-binding Rossmann-like Domain"/>
    <property type="match status" value="1"/>
</dbReference>
<evidence type="ECO:0000259" key="2">
    <source>
        <dbReference type="Pfam" id="PF22725"/>
    </source>
</evidence>
<proteinExistence type="predicted"/>
<feature type="domain" description="GFO/IDH/MocA-like oxidoreductase" evidence="2">
    <location>
        <begin position="153"/>
        <end position="260"/>
    </location>
</feature>
<dbReference type="PANTHER" id="PTHR43249:SF1">
    <property type="entry name" value="D-GLUCOSIDE 3-DEHYDROGENASE"/>
    <property type="match status" value="1"/>
</dbReference>
<organism evidence="3">
    <name type="scientific">uncultured Chloroflexota bacterium</name>
    <dbReference type="NCBI Taxonomy" id="166587"/>
    <lineage>
        <taxon>Bacteria</taxon>
        <taxon>Bacillati</taxon>
        <taxon>Chloroflexota</taxon>
        <taxon>environmental samples</taxon>
    </lineage>
</organism>